<dbReference type="AlphaFoldDB" id="A0A8D4UW30"/>
<proteinExistence type="predicted"/>
<evidence type="ECO:0000313" key="2">
    <source>
        <dbReference type="Proteomes" id="UP000320585"/>
    </source>
</evidence>
<protein>
    <submittedName>
        <fullName evidence="1">Uncharacterized protein</fullName>
    </submittedName>
</protein>
<dbReference type="OrthoDB" id="1843595at2"/>
<organism evidence="1 2">
    <name type="scientific">Dialister hominis</name>
    <dbReference type="NCBI Taxonomy" id="2582419"/>
    <lineage>
        <taxon>Bacteria</taxon>
        <taxon>Bacillati</taxon>
        <taxon>Bacillota</taxon>
        <taxon>Negativicutes</taxon>
        <taxon>Veillonellales</taxon>
        <taxon>Veillonellaceae</taxon>
        <taxon>Dialister</taxon>
    </lineage>
</organism>
<keyword evidence="2" id="KW-1185">Reference proteome</keyword>
<dbReference type="KEGG" id="dho:Dia5BBH33_18990"/>
<sequence>MNEYEKLLENVSDKYHIYRGAKEPENDWKARVIYSICGMMAYTSLWDDEKSISIVHLKRRVRRILKDYLSLYPSVSNEFPAFTADEEAEKVSPYPTTIEDEIADLFLKTGVVYHKPYRIVPAMKHEEKIDNICFQRGLAPESISCVSGLGFYSLVKEASSLAEEAKEMKDIRDMFGLSQDNLKTVWEKTLSAASWKSVKPFETPTKYLLLNPPFSYGYWTNKPDKTGQVSILRTGQEGALLYYLYRYENNKLKVSPLPPWQVESHNYRALSCALLSENQTLPPIEYSVDGSLVHVHLNYLLPPRELHFLKLYSWPERANILPSNFHRKLTKVVFTVMRKILTEEGYAFKEK</sequence>
<dbReference type="EMBL" id="AP019697">
    <property type="protein sequence ID" value="BBK25964.1"/>
    <property type="molecule type" value="Genomic_DNA"/>
</dbReference>
<reference evidence="2" key="1">
    <citation type="submission" date="2019-05" db="EMBL/GenBank/DDBJ databases">
        <title>Complete genome sequencing of Dialister sp. strain 5BBH33.</title>
        <authorList>
            <person name="Sakamoto M."/>
            <person name="Murakami T."/>
            <person name="Mori H."/>
        </authorList>
    </citation>
    <scope>NUCLEOTIDE SEQUENCE [LARGE SCALE GENOMIC DNA]</scope>
    <source>
        <strain evidence="2">5BBH33</strain>
    </source>
</reference>
<dbReference type="RefSeq" id="WP_144269221.1">
    <property type="nucleotide sequence ID" value="NZ_AP019697.1"/>
</dbReference>
<gene>
    <name evidence="1" type="ORF">Dia5BBH33_18990</name>
</gene>
<dbReference type="GeneID" id="92717109"/>
<dbReference type="Proteomes" id="UP000320585">
    <property type="component" value="Chromosome"/>
</dbReference>
<evidence type="ECO:0000313" key="1">
    <source>
        <dbReference type="EMBL" id="BBK25964.1"/>
    </source>
</evidence>
<name>A0A8D4UW30_9FIRM</name>
<accession>A0A8D4UW30</accession>